<dbReference type="PROSITE" id="PS50011">
    <property type="entry name" value="PROTEIN_KINASE_DOM"/>
    <property type="match status" value="1"/>
</dbReference>
<gene>
    <name evidence="10" type="ORF">H103_00121</name>
</gene>
<keyword evidence="2" id="KW-0723">Serine/threonine-protein kinase</keyword>
<dbReference type="SUPFAM" id="SSF56112">
    <property type="entry name" value="Protein kinase-like (PK-like)"/>
    <property type="match status" value="1"/>
</dbReference>
<evidence type="ECO:0000256" key="7">
    <source>
        <dbReference type="ARBA" id="ARBA00047899"/>
    </source>
</evidence>
<dbReference type="EC" id="2.7.11.1" evidence="1"/>
<dbReference type="GO" id="GO:0005634">
    <property type="term" value="C:nucleus"/>
    <property type="evidence" value="ECO:0007669"/>
    <property type="project" value="TreeGrafter"/>
</dbReference>
<comment type="catalytic activity">
    <reaction evidence="7">
        <text>L-threonyl-[protein] + ATP = O-phospho-L-threonyl-[protein] + ADP + H(+)</text>
        <dbReference type="Rhea" id="RHEA:46608"/>
        <dbReference type="Rhea" id="RHEA-COMP:11060"/>
        <dbReference type="Rhea" id="RHEA-COMP:11605"/>
        <dbReference type="ChEBI" id="CHEBI:15378"/>
        <dbReference type="ChEBI" id="CHEBI:30013"/>
        <dbReference type="ChEBI" id="CHEBI:30616"/>
        <dbReference type="ChEBI" id="CHEBI:61977"/>
        <dbReference type="ChEBI" id="CHEBI:456216"/>
        <dbReference type="EC" id="2.7.11.1"/>
    </reaction>
</comment>
<evidence type="ECO:0000256" key="6">
    <source>
        <dbReference type="ARBA" id="ARBA00022840"/>
    </source>
</evidence>
<dbReference type="Pfam" id="PF00069">
    <property type="entry name" value="Pkinase"/>
    <property type="match status" value="1"/>
</dbReference>
<dbReference type="EMBL" id="KK207679">
    <property type="protein sequence ID" value="EZF57708.1"/>
    <property type="molecule type" value="Genomic_DNA"/>
</dbReference>
<dbReference type="Proteomes" id="UP000023758">
    <property type="component" value="Unassembled WGS sequence"/>
</dbReference>
<dbReference type="OrthoDB" id="5979581at2759"/>
<dbReference type="InterPro" id="IPR011009">
    <property type="entry name" value="Kinase-like_dom_sf"/>
</dbReference>
<reference evidence="10" key="1">
    <citation type="submission" date="2014-02" db="EMBL/GenBank/DDBJ databases">
        <title>The Genome Sequence of Trichophyton rubrum (morphotype fischeri) CBS 288.86.</title>
        <authorList>
            <consortium name="The Broad Institute Genomics Platform"/>
            <person name="Cuomo C.A."/>
            <person name="White T.C."/>
            <person name="Graser Y."/>
            <person name="Martinez-Rossi N."/>
            <person name="Heitman J."/>
            <person name="Young S.K."/>
            <person name="Zeng Q."/>
            <person name="Gargeya S."/>
            <person name="Abouelleil A."/>
            <person name="Alvarado L."/>
            <person name="Chapman S.B."/>
            <person name="Gainer-Dewar J."/>
            <person name="Goldberg J."/>
            <person name="Griggs A."/>
            <person name="Gujja S."/>
            <person name="Hansen M."/>
            <person name="Howarth C."/>
            <person name="Imamovic A."/>
            <person name="Larimer J."/>
            <person name="Martinez D."/>
            <person name="Murphy C."/>
            <person name="Pearson M.D."/>
            <person name="Persinoti G."/>
            <person name="Poon T."/>
            <person name="Priest M."/>
            <person name="Roberts A.D."/>
            <person name="Saif S."/>
            <person name="Shea T.D."/>
            <person name="Sykes S.N."/>
            <person name="Wortman J."/>
            <person name="Nusbaum C."/>
            <person name="Birren B."/>
        </authorList>
    </citation>
    <scope>NUCLEOTIDE SEQUENCE [LARGE SCALE GENOMIC DNA]</scope>
    <source>
        <strain evidence="10">CBS 288.86</strain>
    </source>
</reference>
<dbReference type="GO" id="GO:0005524">
    <property type="term" value="F:ATP binding"/>
    <property type="evidence" value="ECO:0007669"/>
    <property type="project" value="UniProtKB-KW"/>
</dbReference>
<dbReference type="SMART" id="SM00220">
    <property type="entry name" value="S_TKc"/>
    <property type="match status" value="1"/>
</dbReference>
<dbReference type="GO" id="GO:0050684">
    <property type="term" value="P:regulation of mRNA processing"/>
    <property type="evidence" value="ECO:0007669"/>
    <property type="project" value="TreeGrafter"/>
</dbReference>
<evidence type="ECO:0000256" key="1">
    <source>
        <dbReference type="ARBA" id="ARBA00012513"/>
    </source>
</evidence>
<dbReference type="Gene3D" id="3.30.200.20">
    <property type="entry name" value="Phosphorylase Kinase, domain 1"/>
    <property type="match status" value="1"/>
</dbReference>
<keyword evidence="5 10" id="KW-0418">Kinase</keyword>
<evidence type="ECO:0000259" key="9">
    <source>
        <dbReference type="PROSITE" id="PS50011"/>
    </source>
</evidence>
<dbReference type="GO" id="GO:0004674">
    <property type="term" value="F:protein serine/threonine kinase activity"/>
    <property type="evidence" value="ECO:0007669"/>
    <property type="project" value="UniProtKB-KW"/>
</dbReference>
<keyword evidence="6" id="KW-0067">ATP-binding</keyword>
<accession>A0A022WI11</accession>
<dbReference type="AlphaFoldDB" id="A0A022WI11"/>
<feature type="domain" description="Protein kinase" evidence="9">
    <location>
        <begin position="91"/>
        <end position="460"/>
    </location>
</feature>
<dbReference type="HOGENOM" id="CLU_000288_81_1_1"/>
<evidence type="ECO:0000256" key="5">
    <source>
        <dbReference type="ARBA" id="ARBA00022777"/>
    </source>
</evidence>
<dbReference type="InterPro" id="IPR051334">
    <property type="entry name" value="SRPK"/>
</dbReference>
<evidence type="ECO:0000256" key="4">
    <source>
        <dbReference type="ARBA" id="ARBA00022741"/>
    </source>
</evidence>
<keyword evidence="3" id="KW-0808">Transferase</keyword>
<dbReference type="PANTHER" id="PTHR47634:SF9">
    <property type="entry name" value="PROTEIN KINASE DOMAIN-CONTAINING PROTEIN-RELATED"/>
    <property type="match status" value="1"/>
</dbReference>
<comment type="catalytic activity">
    <reaction evidence="8">
        <text>L-seryl-[protein] + ATP = O-phospho-L-seryl-[protein] + ADP + H(+)</text>
        <dbReference type="Rhea" id="RHEA:17989"/>
        <dbReference type="Rhea" id="RHEA-COMP:9863"/>
        <dbReference type="Rhea" id="RHEA-COMP:11604"/>
        <dbReference type="ChEBI" id="CHEBI:15378"/>
        <dbReference type="ChEBI" id="CHEBI:29999"/>
        <dbReference type="ChEBI" id="CHEBI:30616"/>
        <dbReference type="ChEBI" id="CHEBI:83421"/>
        <dbReference type="ChEBI" id="CHEBI:456216"/>
        <dbReference type="EC" id="2.7.11.1"/>
    </reaction>
</comment>
<protein>
    <recommendedName>
        <fullName evidence="1">non-specific serine/threonine protein kinase</fullName>
        <ecNumber evidence="1">2.7.11.1</ecNumber>
    </recommendedName>
</protein>
<evidence type="ECO:0000313" key="10">
    <source>
        <dbReference type="EMBL" id="EZF57708.1"/>
    </source>
</evidence>
<evidence type="ECO:0000256" key="3">
    <source>
        <dbReference type="ARBA" id="ARBA00022679"/>
    </source>
</evidence>
<dbReference type="Gene3D" id="1.10.510.10">
    <property type="entry name" value="Transferase(Phosphotransferase) domain 1"/>
    <property type="match status" value="1"/>
</dbReference>
<proteinExistence type="predicted"/>
<sequence>MASLELGTRLYYVRPVTRTPLVFPSIRVRSLWTGLWKSKPAPKPPEQPRSRPASGFQTVDAAQLVEEEELPDYKADRFYPVRLGEVFRGRHQVLGKLGFGSSSTVWLARDLRDHLYVMLKVYVHTSAIHREIPVYHHISPHIETATAHRGRLNIRQLLDSFTVAGPDGRHLVLVHRAAQMSLRDMKLVFFPNGFDPAFVRGAIIELLQALDPLHSHAEAVHTGTEWTSPFSSVWIKIAYVLFLYIRSIDVHSGNMLLGLWDNTLLKNLEDAELRAPVARKPVSDSRTIYLSRLSKPKEGPMLLSDFGEARLGPGPHPGDIMPLEYRAPETLLYVTWSYPVDVWSVGLTAWDLLGLERPFTARDVDGGVYDATHFAQLIAALGPPPPKFLAKNPERRADFWDENGEWLGLADIPEGRTLESLETRLETRDKDAFLRFVRKALTWMPEQRATAKELLQDPWLLGSHKAGS</sequence>
<name>A0A022WI11_TRIRU</name>
<evidence type="ECO:0000256" key="2">
    <source>
        <dbReference type="ARBA" id="ARBA00022527"/>
    </source>
</evidence>
<evidence type="ECO:0000256" key="8">
    <source>
        <dbReference type="ARBA" id="ARBA00048679"/>
    </source>
</evidence>
<dbReference type="GO" id="GO:0005737">
    <property type="term" value="C:cytoplasm"/>
    <property type="evidence" value="ECO:0007669"/>
    <property type="project" value="TreeGrafter"/>
</dbReference>
<dbReference type="InterPro" id="IPR000719">
    <property type="entry name" value="Prot_kinase_dom"/>
</dbReference>
<keyword evidence="4" id="KW-0547">Nucleotide-binding</keyword>
<organism evidence="10">
    <name type="scientific">Trichophyton rubrum CBS 288.86</name>
    <dbReference type="NCBI Taxonomy" id="1215330"/>
    <lineage>
        <taxon>Eukaryota</taxon>
        <taxon>Fungi</taxon>
        <taxon>Dikarya</taxon>
        <taxon>Ascomycota</taxon>
        <taxon>Pezizomycotina</taxon>
        <taxon>Eurotiomycetes</taxon>
        <taxon>Eurotiomycetidae</taxon>
        <taxon>Onygenales</taxon>
        <taxon>Arthrodermataceae</taxon>
        <taxon>Trichophyton</taxon>
    </lineage>
</organism>
<dbReference type="GO" id="GO:0000245">
    <property type="term" value="P:spliceosomal complex assembly"/>
    <property type="evidence" value="ECO:0007669"/>
    <property type="project" value="TreeGrafter"/>
</dbReference>
<dbReference type="PANTHER" id="PTHR47634">
    <property type="entry name" value="PROTEIN KINASE DOMAIN-CONTAINING PROTEIN-RELATED"/>
    <property type="match status" value="1"/>
</dbReference>